<dbReference type="GO" id="GO:0005634">
    <property type="term" value="C:nucleus"/>
    <property type="evidence" value="ECO:0007669"/>
    <property type="project" value="TreeGrafter"/>
</dbReference>
<evidence type="ECO:0000256" key="1">
    <source>
        <dbReference type="ARBA" id="ARBA00022737"/>
    </source>
</evidence>
<sequence>MIDLKLAWVMPGIVDLHSHLGDTSSPELDGASGDDNSLKGPVRPWLHALDSLNMHDESHALSIAGGATTAGFRETYNKAREIKEAQDQYCANALRGDWDTLTTTAFPEDIQMLGLVNAGAVQNKTVQHGAALRLGVAGMGGKNAEAYDDLKETLFADSAVAGEAIWLCYGSDYARLGTRRSFIVTIGLAFIFYGRQEEADDMVKSLMAEKDPILRYGGPIHSRLRPLVPQTMTLSANYCISQFRTRLTMSDGGQWLARMLTVIIIPEVELVMVRTLPPISVSPNSSPNLPLMRSISSISSSLPAQWSPAWSGGRAHTACSRCSTRCSRPC</sequence>
<protein>
    <submittedName>
        <fullName evidence="2">Uncharacterized protein</fullName>
    </submittedName>
</protein>
<evidence type="ECO:0000313" key="3">
    <source>
        <dbReference type="Proteomes" id="UP000092993"/>
    </source>
</evidence>
<comment type="caution">
    <text evidence="2">The sequence shown here is derived from an EMBL/GenBank/DDBJ whole genome shotgun (WGS) entry which is preliminary data.</text>
</comment>
<evidence type="ECO:0000313" key="2">
    <source>
        <dbReference type="EMBL" id="OBZ66106.1"/>
    </source>
</evidence>
<reference evidence="2 3" key="1">
    <citation type="submission" date="2016-03" db="EMBL/GenBank/DDBJ databases">
        <title>Whole genome sequencing of Grifola frondosa 9006-11.</title>
        <authorList>
            <person name="Min B."/>
            <person name="Park H."/>
            <person name="Kim J.-G."/>
            <person name="Cho H."/>
            <person name="Oh Y.-L."/>
            <person name="Kong W.-S."/>
            <person name="Choi I.-G."/>
        </authorList>
    </citation>
    <scope>NUCLEOTIDE SEQUENCE [LARGE SCALE GENOMIC DNA]</scope>
    <source>
        <strain evidence="2 3">9006-11</strain>
    </source>
</reference>
<dbReference type="PANTHER" id="PTHR10943:SF2">
    <property type="entry name" value="26S PROTEASOME NON-ATPASE REGULATORY SUBUNIT 1"/>
    <property type="match status" value="1"/>
</dbReference>
<dbReference type="EMBL" id="LUGG01000033">
    <property type="protein sequence ID" value="OBZ66106.1"/>
    <property type="molecule type" value="Genomic_DNA"/>
</dbReference>
<dbReference type="Proteomes" id="UP000092993">
    <property type="component" value="Unassembled WGS sequence"/>
</dbReference>
<proteinExistence type="predicted"/>
<dbReference type="Gene3D" id="3.20.20.140">
    <property type="entry name" value="Metal-dependent hydrolases"/>
    <property type="match status" value="1"/>
</dbReference>
<gene>
    <name evidence="2" type="ORF">A0H81_13952</name>
</gene>
<keyword evidence="3" id="KW-1185">Reference proteome</keyword>
<dbReference type="GO" id="GO:0043161">
    <property type="term" value="P:proteasome-mediated ubiquitin-dependent protein catabolic process"/>
    <property type="evidence" value="ECO:0007669"/>
    <property type="project" value="TreeGrafter"/>
</dbReference>
<dbReference type="InterPro" id="IPR011989">
    <property type="entry name" value="ARM-like"/>
</dbReference>
<dbReference type="PANTHER" id="PTHR10943">
    <property type="entry name" value="26S PROTEASOME NON-ATPASE REGULATORY SUBUNIT"/>
    <property type="match status" value="1"/>
</dbReference>
<dbReference type="STRING" id="5627.A0A1C7LPF2"/>
<dbReference type="GO" id="GO:0034515">
    <property type="term" value="C:proteasome storage granule"/>
    <property type="evidence" value="ECO:0007669"/>
    <property type="project" value="TreeGrafter"/>
</dbReference>
<dbReference type="GO" id="GO:0008540">
    <property type="term" value="C:proteasome regulatory particle, base subcomplex"/>
    <property type="evidence" value="ECO:0007669"/>
    <property type="project" value="TreeGrafter"/>
</dbReference>
<dbReference type="AlphaFoldDB" id="A0A1C7LPF2"/>
<dbReference type="OrthoDB" id="2662216at2759"/>
<name>A0A1C7LPF2_GRIFR</name>
<organism evidence="2 3">
    <name type="scientific">Grifola frondosa</name>
    <name type="common">Maitake</name>
    <name type="synonym">Polyporus frondosus</name>
    <dbReference type="NCBI Taxonomy" id="5627"/>
    <lineage>
        <taxon>Eukaryota</taxon>
        <taxon>Fungi</taxon>
        <taxon>Dikarya</taxon>
        <taxon>Basidiomycota</taxon>
        <taxon>Agaricomycotina</taxon>
        <taxon>Agaricomycetes</taxon>
        <taxon>Polyporales</taxon>
        <taxon>Grifolaceae</taxon>
        <taxon>Grifola</taxon>
    </lineage>
</organism>
<dbReference type="Gene3D" id="1.25.10.10">
    <property type="entry name" value="Leucine-rich Repeat Variant"/>
    <property type="match status" value="1"/>
</dbReference>
<keyword evidence="1" id="KW-0677">Repeat</keyword>
<accession>A0A1C7LPF2</accession>